<dbReference type="GO" id="GO:0046403">
    <property type="term" value="F:polynucleotide 3'-phosphatase activity"/>
    <property type="evidence" value="ECO:0007669"/>
    <property type="project" value="TreeGrafter"/>
</dbReference>
<accession>A0AAJ8KGB3</accession>
<dbReference type="Pfam" id="PF13671">
    <property type="entry name" value="AAA_33"/>
    <property type="match status" value="1"/>
</dbReference>
<dbReference type="AlphaFoldDB" id="A0AAJ8KGB3"/>
<feature type="compositionally biased region" description="Low complexity" evidence="1">
    <location>
        <begin position="252"/>
        <end position="261"/>
    </location>
</feature>
<dbReference type="GO" id="GO:0003690">
    <property type="term" value="F:double-stranded DNA binding"/>
    <property type="evidence" value="ECO:0007669"/>
    <property type="project" value="TreeGrafter"/>
</dbReference>
<proteinExistence type="predicted"/>
<dbReference type="Proteomes" id="UP000092730">
    <property type="component" value="Chromosome 8"/>
</dbReference>
<reference evidence="2" key="1">
    <citation type="submission" date="2013-07" db="EMBL/GenBank/DDBJ databases">
        <authorList>
            <consortium name="The Broad Institute Genome Sequencing Platform"/>
            <person name="Cuomo C."/>
            <person name="Litvintseva A."/>
            <person name="Chen Y."/>
            <person name="Heitman J."/>
            <person name="Sun S."/>
            <person name="Springer D."/>
            <person name="Dromer F."/>
            <person name="Young S.K."/>
            <person name="Zeng Q."/>
            <person name="Gargeya S."/>
            <person name="Fitzgerald M."/>
            <person name="Abouelleil A."/>
            <person name="Alvarado L."/>
            <person name="Berlin A.M."/>
            <person name="Chapman S.B."/>
            <person name="Dewar J."/>
            <person name="Goldberg J."/>
            <person name="Griggs A."/>
            <person name="Gujja S."/>
            <person name="Hansen M."/>
            <person name="Howarth C."/>
            <person name="Imamovic A."/>
            <person name="Larimer J."/>
            <person name="McCowan C."/>
            <person name="Murphy C."/>
            <person name="Pearson M."/>
            <person name="Priest M."/>
            <person name="Roberts A."/>
            <person name="Saif S."/>
            <person name="Shea T."/>
            <person name="Sykes S."/>
            <person name="Wortman J."/>
            <person name="Nusbaum C."/>
            <person name="Birren B."/>
        </authorList>
    </citation>
    <scope>NUCLEOTIDE SEQUENCE</scope>
    <source>
        <strain evidence="2">CBS 10118</strain>
    </source>
</reference>
<name>A0AAJ8KGB3_9TREE</name>
<evidence type="ECO:0000313" key="2">
    <source>
        <dbReference type="EMBL" id="WVW86990.1"/>
    </source>
</evidence>
<dbReference type="GO" id="GO:0046404">
    <property type="term" value="F:ATP-dependent polydeoxyribonucleotide 5'-hydroxyl-kinase activity"/>
    <property type="evidence" value="ECO:0007669"/>
    <property type="project" value="TreeGrafter"/>
</dbReference>
<dbReference type="GeneID" id="30212589"/>
<reference evidence="2" key="2">
    <citation type="submission" date="2024-02" db="EMBL/GenBank/DDBJ databases">
        <title>Comparative genomics of Cryptococcus and Kwoniella reveals pathogenesis evolution and contrasting modes of karyotype evolution via chromosome fusion or intercentromeric recombination.</title>
        <authorList>
            <person name="Coelho M.A."/>
            <person name="David-Palma M."/>
            <person name="Shea T."/>
            <person name="Bowers K."/>
            <person name="McGinley-Smith S."/>
            <person name="Mohammad A.W."/>
            <person name="Gnirke A."/>
            <person name="Yurkov A.M."/>
            <person name="Nowrousian M."/>
            <person name="Sun S."/>
            <person name="Cuomo C.A."/>
            <person name="Heitman J."/>
        </authorList>
    </citation>
    <scope>NUCLEOTIDE SEQUENCE</scope>
    <source>
        <strain evidence="2">CBS 10118</strain>
    </source>
</reference>
<evidence type="ECO:0000313" key="3">
    <source>
        <dbReference type="Proteomes" id="UP000092730"/>
    </source>
</evidence>
<sequence>MTILSDPENLYRKDISHTSGAPQPQLSPQILLVLVGLPGSGKTTFSEALVSQSHKISDSRNWVRASQDDAPNRRRQECEAVVRHALQEGHNVVVDRVDFDPIQRSHFITIALSHIPPPKIYCLILSVSRTTLEKRLKYRPDHPTIPDLETGLRVLGQMRSQYKPPIPQEAEGFDRIYELPEVEQPVDGIWTESNLEEVLGKIESDGLREAGERKLSMPSGNGLQNFGRGRGSWSGRGRGDGDWSRGRGGYSSGQSYRGDSSFGNGYRGSPHSSDRDSNNPQRWSRGTYNNPYRGRGYHRHRVEYDRPIQQPYQIRPHPHSHYNVEAPPNQ</sequence>
<evidence type="ECO:0000256" key="1">
    <source>
        <dbReference type="SAM" id="MobiDB-lite"/>
    </source>
</evidence>
<dbReference type="PANTHER" id="PTHR12083">
    <property type="entry name" value="BIFUNCTIONAL POLYNUCLEOTIDE PHOSPHATASE/KINASE"/>
    <property type="match status" value="1"/>
</dbReference>
<dbReference type="GO" id="GO:0006281">
    <property type="term" value="P:DNA repair"/>
    <property type="evidence" value="ECO:0007669"/>
    <property type="project" value="TreeGrafter"/>
</dbReference>
<keyword evidence="3" id="KW-1185">Reference proteome</keyword>
<protein>
    <submittedName>
        <fullName evidence="2">Uncharacterized protein</fullName>
    </submittedName>
</protein>
<dbReference type="KEGG" id="kbi:30212589"/>
<dbReference type="SUPFAM" id="SSF52540">
    <property type="entry name" value="P-loop containing nucleoside triphosphate hydrolases"/>
    <property type="match status" value="1"/>
</dbReference>
<dbReference type="InterPro" id="IPR027417">
    <property type="entry name" value="P-loop_NTPase"/>
</dbReference>
<organism evidence="2 3">
    <name type="scientific">Kwoniella bestiolae CBS 10118</name>
    <dbReference type="NCBI Taxonomy" id="1296100"/>
    <lineage>
        <taxon>Eukaryota</taxon>
        <taxon>Fungi</taxon>
        <taxon>Dikarya</taxon>
        <taxon>Basidiomycota</taxon>
        <taxon>Agaricomycotina</taxon>
        <taxon>Tremellomycetes</taxon>
        <taxon>Tremellales</taxon>
        <taxon>Cryptococcaceae</taxon>
        <taxon>Kwoniella</taxon>
    </lineage>
</organism>
<feature type="region of interest" description="Disordered" evidence="1">
    <location>
        <begin position="209"/>
        <end position="330"/>
    </location>
</feature>
<gene>
    <name evidence="2" type="ORF">I302_109046</name>
</gene>
<dbReference type="EMBL" id="CP144548">
    <property type="protein sequence ID" value="WVW86990.1"/>
    <property type="molecule type" value="Genomic_DNA"/>
</dbReference>
<dbReference type="PANTHER" id="PTHR12083:SF9">
    <property type="entry name" value="BIFUNCTIONAL POLYNUCLEOTIDE PHOSPHATASE_KINASE"/>
    <property type="match status" value="1"/>
</dbReference>
<feature type="compositionally biased region" description="Polar residues" evidence="1">
    <location>
        <begin position="278"/>
        <end position="290"/>
    </location>
</feature>
<dbReference type="RefSeq" id="XP_065726859.1">
    <property type="nucleotide sequence ID" value="XM_065870787.1"/>
</dbReference>
<dbReference type="Gene3D" id="3.40.50.300">
    <property type="entry name" value="P-loop containing nucleotide triphosphate hydrolases"/>
    <property type="match status" value="1"/>
</dbReference>